<dbReference type="InterPro" id="IPR029063">
    <property type="entry name" value="SAM-dependent_MTases_sf"/>
</dbReference>
<name>A0A812W393_9DINO</name>
<dbReference type="SUPFAM" id="SSF53335">
    <property type="entry name" value="S-adenosyl-L-methionine-dependent methyltransferases"/>
    <property type="match status" value="1"/>
</dbReference>
<evidence type="ECO:0000313" key="2">
    <source>
        <dbReference type="Proteomes" id="UP000601435"/>
    </source>
</evidence>
<organism evidence="1 2">
    <name type="scientific">Symbiodinium necroappetens</name>
    <dbReference type="NCBI Taxonomy" id="1628268"/>
    <lineage>
        <taxon>Eukaryota</taxon>
        <taxon>Sar</taxon>
        <taxon>Alveolata</taxon>
        <taxon>Dinophyceae</taxon>
        <taxon>Suessiales</taxon>
        <taxon>Symbiodiniaceae</taxon>
        <taxon>Symbiodinium</taxon>
    </lineage>
</organism>
<proteinExistence type="predicted"/>
<keyword evidence="2" id="KW-1185">Reference proteome</keyword>
<reference evidence="1" key="1">
    <citation type="submission" date="2021-02" db="EMBL/GenBank/DDBJ databases">
        <authorList>
            <person name="Dougan E. K."/>
            <person name="Rhodes N."/>
            <person name="Thang M."/>
            <person name="Chan C."/>
        </authorList>
    </citation>
    <scope>NUCLEOTIDE SEQUENCE</scope>
</reference>
<protein>
    <recommendedName>
        <fullName evidence="3">Methyltransferase FkbM domain-containing protein</fullName>
    </recommendedName>
</protein>
<sequence>YPDENLLLADHGIANHRPRIIIVDVGAHTGEFSQQVVEVFRSFGIRRHDGRANPGGVGQASVLAIEPSPTAYSQLIQNAREQGLNIII</sequence>
<comment type="caution">
    <text evidence="1">The sequence shown here is derived from an EMBL/GenBank/DDBJ whole genome shotgun (WGS) entry which is preliminary data.</text>
</comment>
<evidence type="ECO:0000313" key="1">
    <source>
        <dbReference type="EMBL" id="CAE7656522.1"/>
    </source>
</evidence>
<evidence type="ECO:0008006" key="3">
    <source>
        <dbReference type="Google" id="ProtNLM"/>
    </source>
</evidence>
<dbReference type="EMBL" id="CAJNJA010031375">
    <property type="protein sequence ID" value="CAE7656522.1"/>
    <property type="molecule type" value="Genomic_DNA"/>
</dbReference>
<dbReference type="AlphaFoldDB" id="A0A812W393"/>
<dbReference type="Gene3D" id="3.40.50.150">
    <property type="entry name" value="Vaccinia Virus protein VP39"/>
    <property type="match status" value="1"/>
</dbReference>
<accession>A0A812W393</accession>
<feature type="non-terminal residue" evidence="1">
    <location>
        <position position="88"/>
    </location>
</feature>
<dbReference type="Proteomes" id="UP000601435">
    <property type="component" value="Unassembled WGS sequence"/>
</dbReference>
<gene>
    <name evidence="1" type="ORF">SNEC2469_LOCUS18585</name>
</gene>